<reference evidence="6" key="1">
    <citation type="submission" date="2016-06" db="UniProtKB">
        <authorList>
            <consortium name="WormBaseParasite"/>
        </authorList>
    </citation>
    <scope>IDENTIFICATION</scope>
</reference>
<name>A0A183BB53_9TREM</name>
<reference evidence="4 5" key="2">
    <citation type="submission" date="2018-11" db="EMBL/GenBank/DDBJ databases">
        <authorList>
            <consortium name="Pathogen Informatics"/>
        </authorList>
    </citation>
    <scope>NUCLEOTIDE SEQUENCE [LARGE SCALE GENOMIC DNA]</scope>
    <source>
        <strain evidence="4 5">Egypt</strain>
    </source>
</reference>
<evidence type="ECO:0000313" key="6">
    <source>
        <dbReference type="WBParaSite" id="ECPE_0001648101-mRNA-1"/>
    </source>
</evidence>
<dbReference type="WBParaSite" id="ECPE_0001648101-mRNA-1">
    <property type="protein sequence ID" value="ECPE_0001648101-mRNA-1"/>
    <property type="gene ID" value="ECPE_0001648101"/>
</dbReference>
<dbReference type="EMBL" id="UZAN01064313">
    <property type="protein sequence ID" value="VDP93710.1"/>
    <property type="molecule type" value="Genomic_DNA"/>
</dbReference>
<evidence type="ECO:0000259" key="3">
    <source>
        <dbReference type="Pfam" id="PF19274"/>
    </source>
</evidence>
<proteinExistence type="inferred from homology"/>
<dbReference type="Pfam" id="PF19274">
    <property type="entry name" value="PI4K_N"/>
    <property type="match status" value="1"/>
</dbReference>
<feature type="region of interest" description="Disordered" evidence="2">
    <location>
        <begin position="273"/>
        <end position="295"/>
    </location>
</feature>
<gene>
    <name evidence="4" type="ORF">ECPE_LOCUS16438</name>
</gene>
<evidence type="ECO:0000313" key="5">
    <source>
        <dbReference type="Proteomes" id="UP000272942"/>
    </source>
</evidence>
<feature type="domain" description="PI4-kinase N-terminal" evidence="3">
    <location>
        <begin position="81"/>
        <end position="204"/>
    </location>
</feature>
<dbReference type="AlphaFoldDB" id="A0A183BB53"/>
<sequence>EEEVDEKLGLGHPPRRRRRKLLPTIHRPNDEGSKVRVLDTRTRSPSPVAAVNESPSHVAETVLIEEPTMDQYIMRGDLARLLLQELCRAPLRLFRTEVMESCLACWQWLVVGRTGLIIQFLNELSEAWQTTIHRGLGVFAPNDLDDGEVEPLVISEEIRYTPPACDPGPHQLWSQFLSERLYVAQSSSQEQLDIFFDLLQRSLAGEVAGLTRSMRRIPGYGEPSQLNLGPSYQSASSYAPTGRLAQNVSALGVRCRLVEMALNLLQNTGFRPPPLAHGSSGTAEDVSSLGGGTTAAGGGAGSSAGSLVSGGGAGVGVGAGTSSWRVINGNGSQHSIEHGHLFPLARIALREKAYAAILNYFAVKPHYPQHKDADLSDDLKALSRVWSLMQAEKKYLSMSSIGAEMEALLEAAGRSFAPSISMTSYMDGPTVLGSVGSGTCVSGTGAAVPGSGLVGASGGGLATPEVVGMNFAGTSTSGSTINPANPNAPGVLTIPAGLPGSYYCASSSSPNIQRVSTHAVSELYTAGGTLPRLRSQVMLQTGGQPLERPGVGSLILPSSYYATNSTIQTLPSAGSTHVAHSVVSKRSSATGGRIYIV</sequence>
<dbReference type="OrthoDB" id="10264149at2759"/>
<accession>A0A183BB53</accession>
<protein>
    <submittedName>
        <fullName evidence="6">PI4K_N domain-containing protein</fullName>
    </submittedName>
</protein>
<dbReference type="InterPro" id="IPR045495">
    <property type="entry name" value="PI4K_N"/>
</dbReference>
<organism evidence="6">
    <name type="scientific">Echinostoma caproni</name>
    <dbReference type="NCBI Taxonomy" id="27848"/>
    <lineage>
        <taxon>Eukaryota</taxon>
        <taxon>Metazoa</taxon>
        <taxon>Spiralia</taxon>
        <taxon>Lophotrochozoa</taxon>
        <taxon>Platyhelminthes</taxon>
        <taxon>Trematoda</taxon>
        <taxon>Digenea</taxon>
        <taxon>Plagiorchiida</taxon>
        <taxon>Echinostomata</taxon>
        <taxon>Echinostomatoidea</taxon>
        <taxon>Echinostomatidae</taxon>
        <taxon>Echinostoma</taxon>
    </lineage>
</organism>
<dbReference type="Proteomes" id="UP000272942">
    <property type="component" value="Unassembled WGS sequence"/>
</dbReference>
<evidence type="ECO:0000256" key="1">
    <source>
        <dbReference type="ARBA" id="ARBA00006209"/>
    </source>
</evidence>
<evidence type="ECO:0000256" key="2">
    <source>
        <dbReference type="SAM" id="MobiDB-lite"/>
    </source>
</evidence>
<comment type="similarity">
    <text evidence="1">Belongs to the PI3/PI4-kinase family. Type III PI4K subfamily.</text>
</comment>
<evidence type="ECO:0000313" key="4">
    <source>
        <dbReference type="EMBL" id="VDP93710.1"/>
    </source>
</evidence>
<keyword evidence="5" id="KW-1185">Reference proteome</keyword>